<feature type="compositionally biased region" description="Polar residues" evidence="1">
    <location>
        <begin position="195"/>
        <end position="210"/>
    </location>
</feature>
<feature type="compositionally biased region" description="Basic and acidic residues" evidence="1">
    <location>
        <begin position="164"/>
        <end position="191"/>
    </location>
</feature>
<comment type="caution">
    <text evidence="2">The sequence shown here is derived from an EMBL/GenBank/DDBJ whole genome shotgun (WGS) entry which is preliminary data.</text>
</comment>
<keyword evidence="3" id="KW-1185">Reference proteome</keyword>
<proteinExistence type="predicted"/>
<accession>A0ABR2LTW4</accession>
<dbReference type="InterPro" id="IPR023213">
    <property type="entry name" value="CAT-like_dom_sf"/>
</dbReference>
<name>A0ABR2LTW4_9ASPA</name>
<dbReference type="Gene3D" id="3.30.559.10">
    <property type="entry name" value="Chloramphenicol acetyltransferase-like domain"/>
    <property type="match status" value="1"/>
</dbReference>
<gene>
    <name evidence="2" type="ORF">KSP40_PGU000952</name>
</gene>
<dbReference type="EMBL" id="JBBWWR010000015">
    <property type="protein sequence ID" value="KAK8950216.1"/>
    <property type="molecule type" value="Genomic_DNA"/>
</dbReference>
<protein>
    <submittedName>
        <fullName evidence="2">Uncharacterized protein</fullName>
    </submittedName>
</protein>
<dbReference type="Proteomes" id="UP001412067">
    <property type="component" value="Unassembled WGS sequence"/>
</dbReference>
<reference evidence="2 3" key="1">
    <citation type="journal article" date="2022" name="Nat. Plants">
        <title>Genomes of leafy and leafless Platanthera orchids illuminate the evolution of mycoheterotrophy.</title>
        <authorList>
            <person name="Li M.H."/>
            <person name="Liu K.W."/>
            <person name="Li Z."/>
            <person name="Lu H.C."/>
            <person name="Ye Q.L."/>
            <person name="Zhang D."/>
            <person name="Wang J.Y."/>
            <person name="Li Y.F."/>
            <person name="Zhong Z.M."/>
            <person name="Liu X."/>
            <person name="Yu X."/>
            <person name="Liu D.K."/>
            <person name="Tu X.D."/>
            <person name="Liu B."/>
            <person name="Hao Y."/>
            <person name="Liao X.Y."/>
            <person name="Jiang Y.T."/>
            <person name="Sun W.H."/>
            <person name="Chen J."/>
            <person name="Chen Y.Q."/>
            <person name="Ai Y."/>
            <person name="Zhai J.W."/>
            <person name="Wu S.S."/>
            <person name="Zhou Z."/>
            <person name="Hsiao Y.Y."/>
            <person name="Wu W.L."/>
            <person name="Chen Y.Y."/>
            <person name="Lin Y.F."/>
            <person name="Hsu J.L."/>
            <person name="Li C.Y."/>
            <person name="Wang Z.W."/>
            <person name="Zhao X."/>
            <person name="Zhong W.Y."/>
            <person name="Ma X.K."/>
            <person name="Ma L."/>
            <person name="Huang J."/>
            <person name="Chen G.Z."/>
            <person name="Huang M.Z."/>
            <person name="Huang L."/>
            <person name="Peng D.H."/>
            <person name="Luo Y.B."/>
            <person name="Zou S.Q."/>
            <person name="Chen S.P."/>
            <person name="Lan S."/>
            <person name="Tsai W.C."/>
            <person name="Van de Peer Y."/>
            <person name="Liu Z.J."/>
        </authorList>
    </citation>
    <scope>NUCLEOTIDE SEQUENCE [LARGE SCALE GENOMIC DNA]</scope>
    <source>
        <strain evidence="2">Lor288</strain>
    </source>
</reference>
<evidence type="ECO:0000313" key="2">
    <source>
        <dbReference type="EMBL" id="KAK8950216.1"/>
    </source>
</evidence>
<organism evidence="2 3">
    <name type="scientific">Platanthera guangdongensis</name>
    <dbReference type="NCBI Taxonomy" id="2320717"/>
    <lineage>
        <taxon>Eukaryota</taxon>
        <taxon>Viridiplantae</taxon>
        <taxon>Streptophyta</taxon>
        <taxon>Embryophyta</taxon>
        <taxon>Tracheophyta</taxon>
        <taxon>Spermatophyta</taxon>
        <taxon>Magnoliopsida</taxon>
        <taxon>Liliopsida</taxon>
        <taxon>Asparagales</taxon>
        <taxon>Orchidaceae</taxon>
        <taxon>Orchidoideae</taxon>
        <taxon>Orchideae</taxon>
        <taxon>Orchidinae</taxon>
        <taxon>Platanthera</taxon>
    </lineage>
</organism>
<feature type="region of interest" description="Disordered" evidence="1">
    <location>
        <begin position="139"/>
        <end position="289"/>
    </location>
</feature>
<evidence type="ECO:0000313" key="3">
    <source>
        <dbReference type="Proteomes" id="UP001412067"/>
    </source>
</evidence>
<sequence>MLGGADERQVDSTIIKYYREVVSGYHMDVAQLSIGILLDLQLHSISYTTGGCPAELLRDLIPITTEKEKKASSKDPAHEISNQVVGEANLQENEEEDPVTKDTNIQEERITDSQIEIPDNEIQLAEITGDPALATPMMTNKIVKRSSRKDLVRPTGESSQSQKPAEKAVRHADISARDDTAVDAEPLRSEKMVTLSDSAPSQKTATSADTTGEHIEADISSPNAQVPIVNLDEEDRRTEEEDDAPSKVLTAVNPEPVRENQPDLGGSAADSAEKTAKTKKRKRDGATVAERVEKKLRAMKEKNVSKQTGDADLQYRPRNKEVPDGDLVTPEAKIQGDNSLSTDQTAAGAAPGATLQRLTLLVTALHLRRRSKGTYRMIILSSVGIRNCQADSPCHYRKTMQATVLGDRSIFLAESLNHAVADGYSFWHFFNT</sequence>
<evidence type="ECO:0000256" key="1">
    <source>
        <dbReference type="SAM" id="MobiDB-lite"/>
    </source>
</evidence>